<sequence length="439" mass="49913">MRPKMKRSWWQRDLCHHLQQWFDDLNAGLRPYLFVEAPPQHGKSETVTDALSWMLGHRPDLMTFFASYSDRLGARSNRALQRHFESPKFRLVFPEFHEVVDSRRFTQDNLPLQGGGYFRNTTVRGPLTGEGLDLGVVDDPVKNREEARSPTIKERTWDWFTDDYLSRFSDKAGMLGIMTRWDLDDLFGRIQDEFAGVKVVKYKAIAEEDEQYRKKGEALFPEHKPLDFLLQRKQVMHTHRWSALYQQSPTVADGGLFPVSRFQITDHKPSPKQIRKTIRSWDKAGTADGGAYSAGVLMHAMRDGSFVIEDVKRGQWGALDRERNIKQTAELDGYGVQVLVEQEPGSGGKESAEATIRSLAGWNVQAERATGDKAIRAEPYAAQVEGENVYIVRGEWNKVFIDEHETFPNGKYLDQVDAASAAFNRLAGSGAGIKGLTTW</sequence>
<feature type="domain" description="Terminase large subunit gp17-like C-terminal" evidence="2">
    <location>
        <begin position="280"/>
        <end position="425"/>
    </location>
</feature>
<keyword evidence="1" id="KW-1188">Viral release from host cell</keyword>
<comment type="caution">
    <text evidence="3">The sequence shown here is derived from an EMBL/GenBank/DDBJ whole genome shotgun (WGS) entry which is preliminary data.</text>
</comment>
<dbReference type="Proteomes" id="UP000315400">
    <property type="component" value="Unassembled WGS sequence"/>
</dbReference>
<evidence type="ECO:0000259" key="2">
    <source>
        <dbReference type="Pfam" id="PF17289"/>
    </source>
</evidence>
<evidence type="ECO:0000313" key="4">
    <source>
        <dbReference type="Proteomes" id="UP000315400"/>
    </source>
</evidence>
<evidence type="ECO:0000256" key="1">
    <source>
        <dbReference type="ARBA" id="ARBA00022612"/>
    </source>
</evidence>
<dbReference type="AlphaFoldDB" id="A0A540VS00"/>
<name>A0A540VS00_9GAMM</name>
<dbReference type="InterPro" id="IPR006517">
    <property type="entry name" value="Phage_terminase_lsu-like_C"/>
</dbReference>
<dbReference type="Pfam" id="PF17289">
    <property type="entry name" value="Terminase_6C"/>
    <property type="match status" value="1"/>
</dbReference>
<proteinExistence type="predicted"/>
<evidence type="ECO:0000313" key="3">
    <source>
        <dbReference type="EMBL" id="TQE99544.1"/>
    </source>
</evidence>
<gene>
    <name evidence="3" type="ORF">FKY71_08175</name>
</gene>
<dbReference type="InterPro" id="IPR035421">
    <property type="entry name" value="Terminase_6C"/>
</dbReference>
<accession>A0A540VS00</accession>
<dbReference type="Pfam" id="PF03237">
    <property type="entry name" value="Terminase_6N"/>
    <property type="match status" value="1"/>
</dbReference>
<reference evidence="3 4" key="1">
    <citation type="submission" date="2019-06" db="EMBL/GenBank/DDBJ databases">
        <title>Metagenome assembled Genome of Spiribacter salinus SL48-SHIP from the microbial mat of Salt Lake 48 (Novosibirsk region, Russia).</title>
        <authorList>
            <person name="Shipova A."/>
            <person name="Rozanov A.S."/>
            <person name="Bryanskaya A.V."/>
            <person name="Peltek S.E."/>
        </authorList>
    </citation>
    <scope>NUCLEOTIDE SEQUENCE [LARGE SCALE GENOMIC DNA]</scope>
    <source>
        <strain evidence="3">SL48-SHIP-2</strain>
    </source>
</reference>
<protein>
    <recommendedName>
        <fullName evidence="2">Terminase large subunit gp17-like C-terminal domain-containing protein</fullName>
    </recommendedName>
</protein>
<organism evidence="3 4">
    <name type="scientific">Spiribacter salinus</name>
    <dbReference type="NCBI Taxonomy" id="1335746"/>
    <lineage>
        <taxon>Bacteria</taxon>
        <taxon>Pseudomonadati</taxon>
        <taxon>Pseudomonadota</taxon>
        <taxon>Gammaproteobacteria</taxon>
        <taxon>Chromatiales</taxon>
        <taxon>Ectothiorhodospiraceae</taxon>
        <taxon>Spiribacter</taxon>
    </lineage>
</organism>
<dbReference type="NCBIfam" id="TIGR01630">
    <property type="entry name" value="psiM2_ORF9"/>
    <property type="match status" value="1"/>
</dbReference>
<dbReference type="EMBL" id="VIFK01000055">
    <property type="protein sequence ID" value="TQE99544.1"/>
    <property type="molecule type" value="Genomic_DNA"/>
</dbReference>